<dbReference type="AlphaFoldDB" id="A0A139HTU8"/>
<dbReference type="GO" id="GO:0004571">
    <property type="term" value="F:mannosyl-oligosaccharide 1,2-alpha-mannosidase activity"/>
    <property type="evidence" value="ECO:0007669"/>
    <property type="project" value="InterPro"/>
</dbReference>
<feature type="disulfide bond" evidence="8">
    <location>
        <begin position="387"/>
        <end position="416"/>
    </location>
</feature>
<sequence>MISLQRYALYAVIAILAIITVTHFHDGIATQARIHYAAFFPSAKKQSNGRFDWSQVPVHYAPKSLTSIPSAKPKKLPQVQFDFPPESPEHAQTRKERQAVVKAAFERCWSAYKQYAWMADEVKPISGQMSNGFGGWAATLVDSLDVLWIMGLKDDFEEAVQAAMTIDLGKATQETVNVFETTIRHLGGLLSAYDLSGDKRLLEKAKEFGEMLLKAFDTPNHMPITRWKPQEALNNPQVADSVVLVAEIGSLTMEFTRLSMVTGDMRWYDAVDRVMKLFSQQQEETHLPGMWPVVVDGQQADFTQDTYFTLSAMSDSLYEYLPKMHALLGGTEPMYQKMYLRSMETAIKHNLWKPMTPEDADILLSGNVRAEMGALPRLEPQGQHLVCFAGGMFALGGRLMSEEAHVKIGKKLTDGCIWTYRALPMGVMPETFEMIPCPSRTGECPWNEQKWKDEVLRHSPEELQDFEQIMKDKRLPKGFTEIRDTRYILRPEAIESVFILYRATGDETYFHRGWDMFTSIINATETPIANAALADITWPPEQLAAAGASVKMDSMESFWLAETLKYFYLLFSEPSTISLDEWVFNTEAHPLKRALPT</sequence>
<keyword evidence="12" id="KW-1185">Reference proteome</keyword>
<evidence type="ECO:0000256" key="3">
    <source>
        <dbReference type="ARBA" id="ARBA00007658"/>
    </source>
</evidence>
<dbReference type="InterPro" id="IPR012341">
    <property type="entry name" value="6hp_glycosidase-like_sf"/>
</dbReference>
<comment type="pathway">
    <text evidence="2">Protein modification; protein glycosylation.</text>
</comment>
<feature type="active site" description="Proton donor" evidence="6">
    <location>
        <position position="430"/>
    </location>
</feature>
<evidence type="ECO:0000313" key="11">
    <source>
        <dbReference type="EMBL" id="KXT05895.1"/>
    </source>
</evidence>
<proteinExistence type="inferred from homology"/>
<dbReference type="InterPro" id="IPR050749">
    <property type="entry name" value="Glycosyl_Hydrolase_47"/>
</dbReference>
<gene>
    <name evidence="11" type="ORF">AC578_395</name>
</gene>
<evidence type="ECO:0000256" key="2">
    <source>
        <dbReference type="ARBA" id="ARBA00004922"/>
    </source>
</evidence>
<evidence type="ECO:0000256" key="5">
    <source>
        <dbReference type="ARBA" id="ARBA00023157"/>
    </source>
</evidence>
<dbReference type="Pfam" id="PF01532">
    <property type="entry name" value="Glyco_hydro_47"/>
    <property type="match status" value="1"/>
</dbReference>
<dbReference type="STRING" id="321146.A0A139HTU8"/>
<feature type="active site" description="Proton donor" evidence="6">
    <location>
        <position position="180"/>
    </location>
</feature>
<dbReference type="GO" id="GO:0016020">
    <property type="term" value="C:membrane"/>
    <property type="evidence" value="ECO:0007669"/>
    <property type="project" value="InterPro"/>
</dbReference>
<dbReference type="PANTHER" id="PTHR11742:SF89">
    <property type="entry name" value="ALPHA-1,2-MANNOSIDASE"/>
    <property type="match status" value="1"/>
</dbReference>
<keyword evidence="5 8" id="KW-1015">Disulfide bond</keyword>
<keyword evidence="10" id="KW-0812">Transmembrane</keyword>
<comment type="caution">
    <text evidence="11">The sequence shown here is derived from an EMBL/GenBank/DDBJ whole genome shotgun (WGS) entry which is preliminary data.</text>
</comment>
<keyword evidence="10" id="KW-0472">Membrane</keyword>
<accession>A0A139HTU8</accession>
<evidence type="ECO:0000313" key="12">
    <source>
        <dbReference type="Proteomes" id="UP000070133"/>
    </source>
</evidence>
<evidence type="ECO:0000256" key="4">
    <source>
        <dbReference type="ARBA" id="ARBA00022801"/>
    </source>
</evidence>
<dbReference type="UniPathway" id="UPA00378"/>
<dbReference type="OrthoDB" id="8118055at2759"/>
<dbReference type="InterPro" id="IPR001382">
    <property type="entry name" value="Glyco_hydro_47"/>
</dbReference>
<dbReference type="GO" id="GO:0005783">
    <property type="term" value="C:endoplasmic reticulum"/>
    <property type="evidence" value="ECO:0007669"/>
    <property type="project" value="TreeGrafter"/>
</dbReference>
<evidence type="ECO:0000256" key="7">
    <source>
        <dbReference type="PIRSR" id="PIRSR601382-2"/>
    </source>
</evidence>
<comment type="similarity">
    <text evidence="3 9">Belongs to the glycosyl hydrolase 47 family.</text>
</comment>
<dbReference type="GO" id="GO:0036503">
    <property type="term" value="P:ERAD pathway"/>
    <property type="evidence" value="ECO:0007669"/>
    <property type="project" value="UniProtKB-ARBA"/>
</dbReference>
<evidence type="ECO:0000256" key="8">
    <source>
        <dbReference type="PIRSR" id="PIRSR601382-3"/>
    </source>
</evidence>
<evidence type="ECO:0000256" key="9">
    <source>
        <dbReference type="RuleBase" id="RU361193"/>
    </source>
</evidence>
<protein>
    <recommendedName>
        <fullName evidence="9">alpha-1,2-Mannosidase</fullName>
        <ecNumber evidence="9">3.2.1.-</ecNumber>
    </recommendedName>
</protein>
<dbReference type="PANTHER" id="PTHR11742">
    <property type="entry name" value="MANNOSYL-OLIGOSACCHARIDE ALPHA-1,2-MANNOSIDASE-RELATED"/>
    <property type="match status" value="1"/>
</dbReference>
<dbReference type="EMBL" id="LFZN01000009">
    <property type="protein sequence ID" value="KXT05895.1"/>
    <property type="molecule type" value="Genomic_DNA"/>
</dbReference>
<evidence type="ECO:0000256" key="10">
    <source>
        <dbReference type="SAM" id="Phobius"/>
    </source>
</evidence>
<comment type="cofactor">
    <cofactor evidence="1 7">
        <name>Ca(2+)</name>
        <dbReference type="ChEBI" id="CHEBI:29108"/>
    </cofactor>
</comment>
<dbReference type="PRINTS" id="PR00747">
    <property type="entry name" value="GLYHDRLASE47"/>
</dbReference>
<dbReference type="GO" id="GO:0005975">
    <property type="term" value="P:carbohydrate metabolic process"/>
    <property type="evidence" value="ECO:0007669"/>
    <property type="project" value="InterPro"/>
</dbReference>
<dbReference type="GO" id="GO:0005509">
    <property type="term" value="F:calcium ion binding"/>
    <property type="evidence" value="ECO:0007669"/>
    <property type="project" value="InterPro"/>
</dbReference>
<feature type="active site" evidence="6">
    <location>
        <position position="315"/>
    </location>
</feature>
<dbReference type="Proteomes" id="UP000070133">
    <property type="component" value="Unassembled WGS sequence"/>
</dbReference>
<dbReference type="EC" id="3.2.1.-" evidence="9"/>
<feature type="binding site" evidence="7">
    <location>
        <position position="586"/>
    </location>
    <ligand>
        <name>Ca(2+)</name>
        <dbReference type="ChEBI" id="CHEBI:29108"/>
    </ligand>
</feature>
<dbReference type="SUPFAM" id="SSF48225">
    <property type="entry name" value="Seven-hairpin glycosidases"/>
    <property type="match status" value="1"/>
</dbReference>
<organism evidence="11 12">
    <name type="scientific">Pseudocercospora eumusae</name>
    <dbReference type="NCBI Taxonomy" id="321146"/>
    <lineage>
        <taxon>Eukaryota</taxon>
        <taxon>Fungi</taxon>
        <taxon>Dikarya</taxon>
        <taxon>Ascomycota</taxon>
        <taxon>Pezizomycotina</taxon>
        <taxon>Dothideomycetes</taxon>
        <taxon>Dothideomycetidae</taxon>
        <taxon>Mycosphaerellales</taxon>
        <taxon>Mycosphaerellaceae</taxon>
        <taxon>Pseudocercospora</taxon>
    </lineage>
</organism>
<feature type="transmembrane region" description="Helical" evidence="10">
    <location>
        <begin position="7"/>
        <end position="25"/>
    </location>
</feature>
<dbReference type="InterPro" id="IPR036026">
    <property type="entry name" value="Seven-hairpin_glycosidases"/>
</dbReference>
<keyword evidence="4 9" id="KW-0378">Hydrolase</keyword>
<name>A0A139HTU8_9PEZI</name>
<evidence type="ECO:0000256" key="1">
    <source>
        <dbReference type="ARBA" id="ARBA00001913"/>
    </source>
</evidence>
<reference evidence="11 12" key="1">
    <citation type="submission" date="2015-07" db="EMBL/GenBank/DDBJ databases">
        <title>Comparative genomics of the Sigatoka disease complex on banana suggests a link between parallel evolutionary changes in Pseudocercospora fijiensis and Pseudocercospora eumusae and increased virulence on the banana host.</title>
        <authorList>
            <person name="Chang T.-C."/>
            <person name="Salvucci A."/>
            <person name="Crous P.W."/>
            <person name="Stergiopoulos I."/>
        </authorList>
    </citation>
    <scope>NUCLEOTIDE SEQUENCE [LARGE SCALE GENOMIC DNA]</scope>
    <source>
        <strain evidence="11 12">CBS 114824</strain>
    </source>
</reference>
<keyword evidence="7" id="KW-0479">Metal-binding</keyword>
<dbReference type="Gene3D" id="1.50.10.10">
    <property type="match status" value="1"/>
</dbReference>
<dbReference type="FunFam" id="1.50.10.10:FF:000037">
    <property type="entry name" value="alpha-1,2-Mannosidase"/>
    <property type="match status" value="1"/>
</dbReference>
<keyword evidence="10" id="KW-1133">Transmembrane helix</keyword>
<keyword evidence="9" id="KW-0326">Glycosidase</keyword>
<feature type="active site" evidence="6">
    <location>
        <position position="492"/>
    </location>
</feature>
<keyword evidence="7" id="KW-0106">Calcium</keyword>
<evidence type="ECO:0000256" key="6">
    <source>
        <dbReference type="PIRSR" id="PIRSR601382-1"/>
    </source>
</evidence>